<organism evidence="1 2">
    <name type="scientific">Exophiala bonariae</name>
    <dbReference type="NCBI Taxonomy" id="1690606"/>
    <lineage>
        <taxon>Eukaryota</taxon>
        <taxon>Fungi</taxon>
        <taxon>Dikarya</taxon>
        <taxon>Ascomycota</taxon>
        <taxon>Pezizomycotina</taxon>
        <taxon>Eurotiomycetes</taxon>
        <taxon>Chaetothyriomycetidae</taxon>
        <taxon>Chaetothyriales</taxon>
        <taxon>Herpotrichiellaceae</taxon>
        <taxon>Exophiala</taxon>
    </lineage>
</organism>
<dbReference type="Proteomes" id="UP001358417">
    <property type="component" value="Unassembled WGS sequence"/>
</dbReference>
<comment type="caution">
    <text evidence="1">The sequence shown here is derived from an EMBL/GenBank/DDBJ whole genome shotgun (WGS) entry which is preliminary data.</text>
</comment>
<name>A0AAV9NIE6_9EURO</name>
<dbReference type="EMBL" id="JAVRRD010000005">
    <property type="protein sequence ID" value="KAK5058734.1"/>
    <property type="molecule type" value="Genomic_DNA"/>
</dbReference>
<proteinExistence type="predicted"/>
<evidence type="ECO:0000313" key="1">
    <source>
        <dbReference type="EMBL" id="KAK5058734.1"/>
    </source>
</evidence>
<protein>
    <submittedName>
        <fullName evidence="1">Uncharacterized protein</fullName>
    </submittedName>
</protein>
<keyword evidence="2" id="KW-1185">Reference proteome</keyword>
<dbReference type="GeneID" id="89979152"/>
<dbReference type="AlphaFoldDB" id="A0AAV9NIE6"/>
<reference evidence="1 2" key="1">
    <citation type="submission" date="2023-08" db="EMBL/GenBank/DDBJ databases">
        <title>Black Yeasts Isolated from many extreme environments.</title>
        <authorList>
            <person name="Coleine C."/>
            <person name="Stajich J.E."/>
            <person name="Selbmann L."/>
        </authorList>
    </citation>
    <scope>NUCLEOTIDE SEQUENCE [LARGE SCALE GENOMIC DNA]</scope>
    <source>
        <strain evidence="1 2">CCFEE 5792</strain>
    </source>
</reference>
<gene>
    <name evidence="1" type="ORF">LTR84_010998</name>
</gene>
<accession>A0AAV9NIE6</accession>
<sequence length="204" mass="22959">MEEIICNGTHNESPLHKLHIRFAGNWDNFRSAGPSTAQDPHKRVFYFGRANDDRMFEHQREAAGGISSGFGCLIREDVLQVMPKEIQARFPCDTQIAIRIPQKDGSEYLVHANEMARIAIYLPEKNPDAGGQPMMVEFDRLALVVPADTGLSNDGSNIKVWMGADYWDRRSGYSRALFRECQQESPDDQPLLDIIHPGGDTITI</sequence>
<evidence type="ECO:0000313" key="2">
    <source>
        <dbReference type="Proteomes" id="UP001358417"/>
    </source>
</evidence>
<dbReference type="RefSeq" id="XP_064709257.1">
    <property type="nucleotide sequence ID" value="XM_064854531.1"/>
</dbReference>